<sequence length="97" mass="11055">MTDALDLLKNLHRPRLLIRAARFGLVDYNRDRDLKRLMKSSSTPAPARAVDRLVEQEARLEEHRQAGDAGYSVARHVDVLIALMAEARLLPRTINRV</sequence>
<gene>
    <name evidence="1" type="ORF">O2N63_12150</name>
</gene>
<dbReference type="Proteomes" id="UP001528040">
    <property type="component" value="Unassembled WGS sequence"/>
</dbReference>
<keyword evidence="2" id="KW-1185">Reference proteome</keyword>
<dbReference type="InterPro" id="IPR045516">
    <property type="entry name" value="DUF6477"/>
</dbReference>
<name>A0ABT4W2V4_9RHOB</name>
<protein>
    <submittedName>
        <fullName evidence="1">DUF6477 family protein</fullName>
    </submittedName>
</protein>
<accession>A0ABT4W2V4</accession>
<dbReference type="Pfam" id="PF20083">
    <property type="entry name" value="DUF6477"/>
    <property type="match status" value="1"/>
</dbReference>
<proteinExistence type="predicted"/>
<evidence type="ECO:0000313" key="2">
    <source>
        <dbReference type="Proteomes" id="UP001528040"/>
    </source>
</evidence>
<organism evidence="1 2">
    <name type="scientific">Aliiroseovarius salicola</name>
    <dbReference type="NCBI Taxonomy" id="3009082"/>
    <lineage>
        <taxon>Bacteria</taxon>
        <taxon>Pseudomonadati</taxon>
        <taxon>Pseudomonadota</taxon>
        <taxon>Alphaproteobacteria</taxon>
        <taxon>Rhodobacterales</taxon>
        <taxon>Paracoccaceae</taxon>
        <taxon>Aliiroseovarius</taxon>
    </lineage>
</organism>
<evidence type="ECO:0000313" key="1">
    <source>
        <dbReference type="EMBL" id="MDA5094837.1"/>
    </source>
</evidence>
<reference evidence="1 2" key="1">
    <citation type="submission" date="2023-01" db="EMBL/GenBank/DDBJ databases">
        <authorList>
            <person name="Yoon J.-W."/>
        </authorList>
    </citation>
    <scope>NUCLEOTIDE SEQUENCE [LARGE SCALE GENOMIC DNA]</scope>
    <source>
        <strain evidence="1 2">KMU-50</strain>
    </source>
</reference>
<dbReference type="RefSeq" id="WP_271054545.1">
    <property type="nucleotide sequence ID" value="NZ_JAQIIO010000006.1"/>
</dbReference>
<dbReference type="EMBL" id="JAQIIO010000006">
    <property type="protein sequence ID" value="MDA5094837.1"/>
    <property type="molecule type" value="Genomic_DNA"/>
</dbReference>
<comment type="caution">
    <text evidence="1">The sequence shown here is derived from an EMBL/GenBank/DDBJ whole genome shotgun (WGS) entry which is preliminary data.</text>
</comment>